<organism evidence="2 3">
    <name type="scientific">Candidatus Methylacidithermus pantelleriae</name>
    <dbReference type="NCBI Taxonomy" id="2744239"/>
    <lineage>
        <taxon>Bacteria</taxon>
        <taxon>Pseudomonadati</taxon>
        <taxon>Verrucomicrobiota</taxon>
        <taxon>Methylacidiphilae</taxon>
        <taxon>Methylacidiphilales</taxon>
        <taxon>Methylacidiphilaceae</taxon>
        <taxon>Candidatus Methylacidithermus</taxon>
    </lineage>
</organism>
<evidence type="ECO:0000256" key="1">
    <source>
        <dbReference type="SAM" id="MobiDB-lite"/>
    </source>
</evidence>
<proteinExistence type="predicted"/>
<evidence type="ECO:0000313" key="2">
    <source>
        <dbReference type="EMBL" id="CAF0698168.1"/>
    </source>
</evidence>
<dbReference type="AlphaFoldDB" id="A0A8J2BQ14"/>
<comment type="caution">
    <text evidence="2">The sequence shown here is derived from an EMBL/GenBank/DDBJ whole genome shotgun (WGS) entry which is preliminary data.</text>
</comment>
<protein>
    <submittedName>
        <fullName evidence="2">Uncharacterized protein</fullName>
    </submittedName>
</protein>
<dbReference type="Proteomes" id="UP000663859">
    <property type="component" value="Unassembled WGS sequence"/>
</dbReference>
<feature type="region of interest" description="Disordered" evidence="1">
    <location>
        <begin position="67"/>
        <end position="92"/>
    </location>
</feature>
<reference evidence="2" key="1">
    <citation type="submission" date="2021-02" db="EMBL/GenBank/DDBJ databases">
        <authorList>
            <person name="Cremers G."/>
            <person name="Picone N."/>
        </authorList>
    </citation>
    <scope>NUCLEOTIDE SEQUENCE</scope>
    <source>
        <strain evidence="2">PQ17</strain>
    </source>
</reference>
<gene>
    <name evidence="2" type="ORF">MPNT_250014</name>
</gene>
<name>A0A8J2BQ14_9BACT</name>
<dbReference type="EMBL" id="CAJNOB010000018">
    <property type="protein sequence ID" value="CAF0698168.1"/>
    <property type="molecule type" value="Genomic_DNA"/>
</dbReference>
<evidence type="ECO:0000313" key="3">
    <source>
        <dbReference type="Proteomes" id="UP000663859"/>
    </source>
</evidence>
<keyword evidence="3" id="KW-1185">Reference proteome</keyword>
<sequence length="141" mass="15351">MGWRKSSLGCNIRRGARLFVSFVPRPRKPSSPSTIGSVVGSTILGTRRLWGKPQGDSHRSLKEIAGKEAKGDGQIGQRRTSQWPKAPPLGKQPLLFPKIQVDRLTQGGVRTAASLASGRQDKACTRMAHSPCSWEYPGSFP</sequence>
<accession>A0A8J2BQ14</accession>